<dbReference type="InParanoid" id="A0A5R8Q7I1"/>
<comment type="caution">
    <text evidence="1">The sequence shown here is derived from an EMBL/GenBank/DDBJ whole genome shotgun (WGS) entry which is preliminary data.</text>
</comment>
<dbReference type="OrthoDB" id="9135221at2"/>
<dbReference type="EMBL" id="VBWP01000012">
    <property type="protein sequence ID" value="TLG71405.1"/>
    <property type="molecule type" value="Genomic_DNA"/>
</dbReference>
<sequence length="180" mass="20434">MKQMVYQEAFINEVLHDGVYRGYRFEVKSMGIHPCGYIYVPKDCIALSYLDSINVHWGFTFQEPDGIGDCVKLGWDYGHHGDYSGMAFITEGKKWTTEEIEEHAKNVIDQVIELNTLAKTYQVQSGQLLAVVSKEQDWLTDATTFKIIDIDKPLATIQKRGGLVLSVLLEDILAKCKVVR</sequence>
<name>A0A5R8Q7I1_9FIRM</name>
<organism evidence="1 2">
    <name type="scientific">Culicoidibacter larvae</name>
    <dbReference type="NCBI Taxonomy" id="2579976"/>
    <lineage>
        <taxon>Bacteria</taxon>
        <taxon>Bacillati</taxon>
        <taxon>Bacillota</taxon>
        <taxon>Culicoidibacteria</taxon>
        <taxon>Culicoidibacterales</taxon>
        <taxon>Culicoidibacteraceae</taxon>
        <taxon>Culicoidibacter</taxon>
    </lineage>
</organism>
<reference evidence="1 2" key="1">
    <citation type="submission" date="2019-05" db="EMBL/GenBank/DDBJ databases">
        <title>Culicoidintestinum kansasii gen. nov., sp. nov. from the gastrointestinal tract of the biting midge, Culicoides sonorensis.</title>
        <authorList>
            <person name="Neupane S."/>
            <person name="Ghosh A."/>
            <person name="Gunther S."/>
            <person name="Martin K."/>
            <person name="Zurek L."/>
        </authorList>
    </citation>
    <scope>NUCLEOTIDE SEQUENCE [LARGE SCALE GENOMIC DNA]</scope>
    <source>
        <strain evidence="1 2">CS-1</strain>
    </source>
</reference>
<dbReference type="Proteomes" id="UP000306912">
    <property type="component" value="Unassembled WGS sequence"/>
</dbReference>
<keyword evidence="2" id="KW-1185">Reference proteome</keyword>
<evidence type="ECO:0000313" key="2">
    <source>
        <dbReference type="Proteomes" id="UP000306912"/>
    </source>
</evidence>
<dbReference type="RefSeq" id="WP_138192324.1">
    <property type="nucleotide sequence ID" value="NZ_VBWP01000012.1"/>
</dbReference>
<gene>
    <name evidence="1" type="ORF">FEZ08_10955</name>
</gene>
<protein>
    <submittedName>
        <fullName evidence="1">Uncharacterized protein</fullName>
    </submittedName>
</protein>
<accession>A0A5R8Q7I1</accession>
<dbReference type="AlphaFoldDB" id="A0A5R8Q7I1"/>
<evidence type="ECO:0000313" key="1">
    <source>
        <dbReference type="EMBL" id="TLG71405.1"/>
    </source>
</evidence>
<proteinExistence type="predicted"/>